<dbReference type="Proteomes" id="UP001529510">
    <property type="component" value="Unassembled WGS sequence"/>
</dbReference>
<evidence type="ECO:0000313" key="2">
    <source>
        <dbReference type="EMBL" id="KAL0181553.1"/>
    </source>
</evidence>
<feature type="compositionally biased region" description="Pro residues" evidence="1">
    <location>
        <begin position="138"/>
        <end position="149"/>
    </location>
</feature>
<feature type="compositionally biased region" description="Low complexity" evidence="1">
    <location>
        <begin position="40"/>
        <end position="58"/>
    </location>
</feature>
<organism evidence="2 3">
    <name type="scientific">Cirrhinus mrigala</name>
    <name type="common">Mrigala</name>
    <dbReference type="NCBI Taxonomy" id="683832"/>
    <lineage>
        <taxon>Eukaryota</taxon>
        <taxon>Metazoa</taxon>
        <taxon>Chordata</taxon>
        <taxon>Craniata</taxon>
        <taxon>Vertebrata</taxon>
        <taxon>Euteleostomi</taxon>
        <taxon>Actinopterygii</taxon>
        <taxon>Neopterygii</taxon>
        <taxon>Teleostei</taxon>
        <taxon>Ostariophysi</taxon>
        <taxon>Cypriniformes</taxon>
        <taxon>Cyprinidae</taxon>
        <taxon>Labeoninae</taxon>
        <taxon>Labeonini</taxon>
        <taxon>Cirrhinus</taxon>
    </lineage>
</organism>
<feature type="compositionally biased region" description="Pro residues" evidence="1">
    <location>
        <begin position="160"/>
        <end position="175"/>
    </location>
</feature>
<comment type="caution">
    <text evidence="2">The sequence shown here is derived from an EMBL/GenBank/DDBJ whole genome shotgun (WGS) entry which is preliminary data.</text>
</comment>
<gene>
    <name evidence="2" type="ORF">M9458_023959</name>
</gene>
<accession>A0ABD0Q5I9</accession>
<evidence type="ECO:0000313" key="3">
    <source>
        <dbReference type="Proteomes" id="UP001529510"/>
    </source>
</evidence>
<dbReference type="AlphaFoldDB" id="A0ABD0Q5I9"/>
<evidence type="ECO:0000256" key="1">
    <source>
        <dbReference type="SAM" id="MobiDB-lite"/>
    </source>
</evidence>
<feature type="compositionally biased region" description="Low complexity" evidence="1">
    <location>
        <begin position="150"/>
        <end position="159"/>
    </location>
</feature>
<feature type="compositionally biased region" description="Pro residues" evidence="1">
    <location>
        <begin position="87"/>
        <end position="102"/>
    </location>
</feature>
<sequence>AAPKDKEKEDNEEVKPEKETASADKKPPASNVAPKGGKKSPGSKGTKAAAAATSSPLPKGKPTITPLNSGRELRKQPIPIQSKSKKPGPPPPPIPVLSPPGGPGSRHHASGALRVSKSTFTIPKKQPQAGQKEVAEPGPSPTSRTPPSPVSSTQHSAPKPTQPTAPPAPPQPPPNNQMRSNIRRSLTDILYK</sequence>
<name>A0ABD0Q5I9_CIRMR</name>
<feature type="region of interest" description="Disordered" evidence="1">
    <location>
        <begin position="1"/>
        <end position="192"/>
    </location>
</feature>
<feature type="compositionally biased region" description="Basic and acidic residues" evidence="1">
    <location>
        <begin position="1"/>
        <end position="27"/>
    </location>
</feature>
<dbReference type="EMBL" id="JAMKFB020000011">
    <property type="protein sequence ID" value="KAL0181553.1"/>
    <property type="molecule type" value="Genomic_DNA"/>
</dbReference>
<feature type="non-terminal residue" evidence="2">
    <location>
        <position position="1"/>
    </location>
</feature>
<reference evidence="2 3" key="1">
    <citation type="submission" date="2024-05" db="EMBL/GenBank/DDBJ databases">
        <title>Genome sequencing and assembly of Indian major carp, Cirrhinus mrigala (Hamilton, 1822).</title>
        <authorList>
            <person name="Mohindra V."/>
            <person name="Chowdhury L.M."/>
            <person name="Lal K."/>
            <person name="Jena J.K."/>
        </authorList>
    </citation>
    <scope>NUCLEOTIDE SEQUENCE [LARGE SCALE GENOMIC DNA]</scope>
    <source>
        <strain evidence="2">CM1030</strain>
        <tissue evidence="2">Blood</tissue>
    </source>
</reference>
<proteinExistence type="predicted"/>
<keyword evidence="3" id="KW-1185">Reference proteome</keyword>
<protein>
    <submittedName>
        <fullName evidence="2">Uncharacterized protein</fullName>
    </submittedName>
</protein>
<feature type="non-terminal residue" evidence="2">
    <location>
        <position position="192"/>
    </location>
</feature>